<feature type="region of interest" description="Disordered" evidence="8">
    <location>
        <begin position="310"/>
        <end position="379"/>
    </location>
</feature>
<dbReference type="PANTHER" id="PTHR12419:SF4">
    <property type="entry name" value="OTU DOMAIN-CONTAINING PROTEIN 5"/>
    <property type="match status" value="1"/>
</dbReference>
<dbReference type="SUPFAM" id="SSF54001">
    <property type="entry name" value="Cysteine proteinases"/>
    <property type="match status" value="2"/>
</dbReference>
<name>A0AAF3FQD8_9BILA</name>
<feature type="compositionally biased region" description="Polar residues" evidence="8">
    <location>
        <begin position="70"/>
        <end position="79"/>
    </location>
</feature>
<evidence type="ECO:0000313" key="11">
    <source>
        <dbReference type="WBParaSite" id="MBELARI_LOCUS8316"/>
    </source>
</evidence>
<feature type="region of interest" description="Disordered" evidence="8">
    <location>
        <begin position="1"/>
        <end position="96"/>
    </location>
</feature>
<dbReference type="Proteomes" id="UP000887575">
    <property type="component" value="Unassembled WGS sequence"/>
</dbReference>
<evidence type="ECO:0000256" key="8">
    <source>
        <dbReference type="SAM" id="MobiDB-lite"/>
    </source>
</evidence>
<keyword evidence="6" id="KW-0378">Hydrolase</keyword>
<comment type="catalytic activity">
    <reaction evidence="1">
        <text>Thiol-dependent hydrolysis of ester, thioester, amide, peptide and isopeptide bonds formed by the C-terminal Gly of ubiquitin (a 76-residue protein attached to proteins as an intracellular targeting signal).</text>
        <dbReference type="EC" id="3.4.19.12"/>
    </reaction>
</comment>
<dbReference type="GO" id="GO:0016579">
    <property type="term" value="P:protein deubiquitination"/>
    <property type="evidence" value="ECO:0007669"/>
    <property type="project" value="TreeGrafter"/>
</dbReference>
<feature type="region of interest" description="Disordered" evidence="8">
    <location>
        <begin position="397"/>
        <end position="481"/>
    </location>
</feature>
<organism evidence="10 11">
    <name type="scientific">Mesorhabditis belari</name>
    <dbReference type="NCBI Taxonomy" id="2138241"/>
    <lineage>
        <taxon>Eukaryota</taxon>
        <taxon>Metazoa</taxon>
        <taxon>Ecdysozoa</taxon>
        <taxon>Nematoda</taxon>
        <taxon>Chromadorea</taxon>
        <taxon>Rhabditida</taxon>
        <taxon>Rhabditina</taxon>
        <taxon>Rhabditomorpha</taxon>
        <taxon>Rhabditoidea</taxon>
        <taxon>Rhabditidae</taxon>
        <taxon>Mesorhabditinae</taxon>
        <taxon>Mesorhabditis</taxon>
    </lineage>
</organism>
<dbReference type="GO" id="GO:0061578">
    <property type="term" value="F:K63-linked deubiquitinase activity"/>
    <property type="evidence" value="ECO:0007669"/>
    <property type="project" value="TreeGrafter"/>
</dbReference>
<evidence type="ECO:0000256" key="4">
    <source>
        <dbReference type="ARBA" id="ARBA00022670"/>
    </source>
</evidence>
<evidence type="ECO:0000313" key="10">
    <source>
        <dbReference type="Proteomes" id="UP000887575"/>
    </source>
</evidence>
<dbReference type="Pfam" id="PF02338">
    <property type="entry name" value="OTU"/>
    <property type="match status" value="2"/>
</dbReference>
<proteinExistence type="inferred from homology"/>
<keyword evidence="4" id="KW-0645">Protease</keyword>
<feature type="compositionally biased region" description="Basic residues" evidence="8">
    <location>
        <begin position="420"/>
        <end position="431"/>
    </location>
</feature>
<feature type="domain" description="OTU" evidence="9">
    <location>
        <begin position="116"/>
        <end position="245"/>
    </location>
</feature>
<feature type="compositionally biased region" description="Basic and acidic residues" evidence="8">
    <location>
        <begin position="9"/>
        <end position="21"/>
    </location>
</feature>
<feature type="compositionally biased region" description="Basic and acidic residues" evidence="8">
    <location>
        <begin position="465"/>
        <end position="481"/>
    </location>
</feature>
<evidence type="ECO:0000256" key="2">
    <source>
        <dbReference type="ARBA" id="ARBA00010407"/>
    </source>
</evidence>
<dbReference type="FunFam" id="3.90.70.80:FF:000018">
    <property type="entry name" value="OTU domain-containing protein 5-B"/>
    <property type="match status" value="1"/>
</dbReference>
<dbReference type="AlphaFoldDB" id="A0AAF3FQD8"/>
<evidence type="ECO:0000256" key="3">
    <source>
        <dbReference type="ARBA" id="ARBA00012759"/>
    </source>
</evidence>
<dbReference type="InterPro" id="IPR050704">
    <property type="entry name" value="Peptidase_C85-like"/>
</dbReference>
<feature type="compositionally biased region" description="Basic residues" evidence="8">
    <location>
        <begin position="317"/>
        <end position="329"/>
    </location>
</feature>
<reference evidence="11" key="1">
    <citation type="submission" date="2024-02" db="UniProtKB">
        <authorList>
            <consortium name="WormBaseParasite"/>
        </authorList>
    </citation>
    <scope>IDENTIFICATION</scope>
</reference>
<keyword evidence="10" id="KW-1185">Reference proteome</keyword>
<dbReference type="CDD" id="cd22752">
    <property type="entry name" value="OTU_OTUD5-like"/>
    <property type="match status" value="2"/>
</dbReference>
<evidence type="ECO:0000256" key="1">
    <source>
        <dbReference type="ARBA" id="ARBA00000707"/>
    </source>
</evidence>
<comment type="similarity">
    <text evidence="2">Belongs to the peptidase C85 family.</text>
</comment>
<dbReference type="InterPro" id="IPR038765">
    <property type="entry name" value="Papain-like_cys_pep_sf"/>
</dbReference>
<feature type="compositionally biased region" description="Polar residues" evidence="8">
    <location>
        <begin position="341"/>
        <end position="356"/>
    </location>
</feature>
<dbReference type="EC" id="3.4.19.12" evidence="3"/>
<dbReference type="Gene3D" id="3.90.70.80">
    <property type="match status" value="2"/>
</dbReference>
<dbReference type="WBParaSite" id="MBELARI_LOCUS8316">
    <property type="protein sequence ID" value="MBELARI_LOCUS8316"/>
    <property type="gene ID" value="MBELARI_LOCUS8316"/>
</dbReference>
<feature type="region of interest" description="Disordered" evidence="8">
    <location>
        <begin position="710"/>
        <end position="738"/>
    </location>
</feature>
<keyword evidence="5" id="KW-0833">Ubl conjugation pathway</keyword>
<dbReference type="InterPro" id="IPR003323">
    <property type="entry name" value="OTU_dom"/>
</dbReference>
<feature type="compositionally biased region" description="Basic and acidic residues" evidence="8">
    <location>
        <begin position="432"/>
        <end position="450"/>
    </location>
</feature>
<evidence type="ECO:0000256" key="6">
    <source>
        <dbReference type="ARBA" id="ARBA00022801"/>
    </source>
</evidence>
<dbReference type="GO" id="GO:0004843">
    <property type="term" value="F:cysteine-type deubiquitinase activity"/>
    <property type="evidence" value="ECO:0007669"/>
    <property type="project" value="UniProtKB-EC"/>
</dbReference>
<feature type="domain" description="OTU" evidence="9">
    <location>
        <begin position="498"/>
        <end position="616"/>
    </location>
</feature>
<dbReference type="GO" id="GO:0006508">
    <property type="term" value="P:proteolysis"/>
    <property type="evidence" value="ECO:0007669"/>
    <property type="project" value="UniProtKB-KW"/>
</dbReference>
<sequence>MTILPNRSSDGRKKDLRDIRKNNIIRQRQRETTSGGVGSTRSWNIERIPAEPIGSVHRKKITQERDRTRTNAGNGSSRRSPVHYNSDDEKSSKRSFRVNSELERTFAETLQRERGFLIREIVGDGNCLFRAVAYHVYADEEMHAEVRRLCLNYMEQNRDHFSQFITEDFSGYLARKRKLNIHGNHLEIQACSEMFARPVEIYEYSIDPLNVFHPIRGSPSSQQHPQSPIRLSYHDGCHYNAVYDPQRSTFGVGLGLPGPEPGQADQHLMQDVLMRSETDALEKVMLEDKLRLTDWQLTEDELTHQIAHSSYVESLKTKRKSPTVTRKKNGAVATLDRPRQGNISGSPGPHSSSAMRNENDLRRSASPSPGPSRMPPTNSGLYAELLAMEAMSGFETTDRAEDDLKMTVSPIKNADEKKKDREKHRSARIRQRQRETTNGGERKKMVDRARTNPASATSRLSPVHDNSDDEKSLKSPRPRVDPELEAAFAEALHRERGFLIREIAGDGNCLFRAVAYQVYADEEMHTEEQNRDHFSQFITEDFSEYLARKRAENVHGNHLEIQAISEMYARPVEIYEYNHEPLNVFHPAINPSDDNQQAPLRLSYHDGCHYNAVEDPRCSTFGVGLGLAGPKPGQADKHLIQEILKRSEMDDLERMMLEDKLRYTDLQRTETELMQQIIHASYLDHLKSGCKSPRPASAIKSHKTLSPTRQGYQMKLKGQSPATSRQSSFKKERVETNKAGSKEVGLYEELLALEAITGFGSEVEEVDDDVLTQALLLSREDFLRKQDRDSDPS</sequence>
<accession>A0AAF3FQD8</accession>
<evidence type="ECO:0000256" key="7">
    <source>
        <dbReference type="ARBA" id="ARBA00033460"/>
    </source>
</evidence>
<evidence type="ECO:0000256" key="5">
    <source>
        <dbReference type="ARBA" id="ARBA00022786"/>
    </source>
</evidence>
<dbReference type="PROSITE" id="PS50802">
    <property type="entry name" value="OTU"/>
    <property type="match status" value="2"/>
</dbReference>
<evidence type="ECO:0000259" key="9">
    <source>
        <dbReference type="PROSITE" id="PS50802"/>
    </source>
</evidence>
<protein>
    <recommendedName>
        <fullName evidence="3">ubiquitinyl hydrolase 1</fullName>
        <ecNumber evidence="3">3.4.19.12</ecNumber>
    </recommendedName>
    <alternativeName>
        <fullName evidence="7">Deubiquitinating enzyme A</fullName>
    </alternativeName>
</protein>
<dbReference type="PANTHER" id="PTHR12419">
    <property type="entry name" value="OTU DOMAIN CONTAINING PROTEIN"/>
    <property type="match status" value="1"/>
</dbReference>